<dbReference type="PANTHER" id="PTHR21666">
    <property type="entry name" value="PEPTIDASE-RELATED"/>
    <property type="match status" value="1"/>
</dbReference>
<dbReference type="SMART" id="SM00257">
    <property type="entry name" value="LysM"/>
    <property type="match status" value="2"/>
</dbReference>
<evidence type="ECO:0000313" key="3">
    <source>
        <dbReference type="Proteomes" id="UP000178930"/>
    </source>
</evidence>
<proteinExistence type="predicted"/>
<evidence type="ECO:0000259" key="1">
    <source>
        <dbReference type="PROSITE" id="PS51782"/>
    </source>
</evidence>
<dbReference type="InterPro" id="IPR036779">
    <property type="entry name" value="LysM_dom_sf"/>
</dbReference>
<dbReference type="Pfam" id="PF01476">
    <property type="entry name" value="LysM"/>
    <property type="match status" value="2"/>
</dbReference>
<dbReference type="Pfam" id="PF01551">
    <property type="entry name" value="Peptidase_M23"/>
    <property type="match status" value="1"/>
</dbReference>
<dbReference type="PROSITE" id="PS51782">
    <property type="entry name" value="LYSM"/>
    <property type="match status" value="2"/>
</dbReference>
<dbReference type="GO" id="GO:0004222">
    <property type="term" value="F:metalloendopeptidase activity"/>
    <property type="evidence" value="ECO:0007669"/>
    <property type="project" value="TreeGrafter"/>
</dbReference>
<dbReference type="Proteomes" id="UP000178930">
    <property type="component" value="Unassembled WGS sequence"/>
</dbReference>
<dbReference type="CDD" id="cd00118">
    <property type="entry name" value="LysM"/>
    <property type="match status" value="2"/>
</dbReference>
<dbReference type="STRING" id="1797532.A2729_00420"/>
<dbReference type="AlphaFoldDB" id="A0A1G1XYX4"/>
<dbReference type="InterPro" id="IPR018392">
    <property type="entry name" value="LysM"/>
</dbReference>
<organism evidence="2 3">
    <name type="scientific">Candidatus Buchananbacteria bacterium RIFCSPHIGHO2_01_FULL_39_14</name>
    <dbReference type="NCBI Taxonomy" id="1797532"/>
    <lineage>
        <taxon>Bacteria</taxon>
        <taxon>Candidatus Buchananiibacteriota</taxon>
    </lineage>
</organism>
<dbReference type="SUPFAM" id="SSF51261">
    <property type="entry name" value="Duplicated hybrid motif"/>
    <property type="match status" value="1"/>
</dbReference>
<dbReference type="SUPFAM" id="SSF54106">
    <property type="entry name" value="LysM domain"/>
    <property type="match status" value="2"/>
</dbReference>
<dbReference type="Gene3D" id="2.70.70.10">
    <property type="entry name" value="Glucose Permease (Domain IIA)"/>
    <property type="match status" value="1"/>
</dbReference>
<feature type="domain" description="LysM" evidence="1">
    <location>
        <begin position="202"/>
        <end position="246"/>
    </location>
</feature>
<dbReference type="InterPro" id="IPR016047">
    <property type="entry name" value="M23ase_b-sheet_dom"/>
</dbReference>
<feature type="domain" description="LysM" evidence="1">
    <location>
        <begin position="152"/>
        <end position="196"/>
    </location>
</feature>
<dbReference type="CDD" id="cd12797">
    <property type="entry name" value="M23_peptidase"/>
    <property type="match status" value="1"/>
</dbReference>
<comment type="caution">
    <text evidence="2">The sequence shown here is derived from an EMBL/GenBank/DDBJ whole genome shotgun (WGS) entry which is preliminary data.</text>
</comment>
<reference evidence="2 3" key="1">
    <citation type="journal article" date="2016" name="Nat. Commun.">
        <title>Thousands of microbial genomes shed light on interconnected biogeochemical processes in an aquifer system.</title>
        <authorList>
            <person name="Anantharaman K."/>
            <person name="Brown C.T."/>
            <person name="Hug L.A."/>
            <person name="Sharon I."/>
            <person name="Castelle C.J."/>
            <person name="Probst A.J."/>
            <person name="Thomas B.C."/>
            <person name="Singh A."/>
            <person name="Wilkins M.J."/>
            <person name="Karaoz U."/>
            <person name="Brodie E.L."/>
            <person name="Williams K.H."/>
            <person name="Hubbard S.S."/>
            <person name="Banfield J.F."/>
        </authorList>
    </citation>
    <scope>NUCLEOTIDE SEQUENCE [LARGE SCALE GENOMIC DNA]</scope>
</reference>
<name>A0A1G1XYX4_9BACT</name>
<protein>
    <recommendedName>
        <fullName evidence="1">LysM domain-containing protein</fullName>
    </recommendedName>
</protein>
<dbReference type="InterPro" id="IPR011055">
    <property type="entry name" value="Dup_hybrid_motif"/>
</dbReference>
<dbReference type="Gene3D" id="3.10.350.10">
    <property type="entry name" value="LysM domain"/>
    <property type="match status" value="2"/>
</dbReference>
<dbReference type="PANTHER" id="PTHR21666:SF270">
    <property type="entry name" value="MUREIN HYDROLASE ACTIVATOR ENVC"/>
    <property type="match status" value="1"/>
</dbReference>
<gene>
    <name evidence="2" type="ORF">A2729_00420</name>
</gene>
<evidence type="ECO:0000313" key="2">
    <source>
        <dbReference type="EMBL" id="OGY45293.1"/>
    </source>
</evidence>
<dbReference type="EMBL" id="MHIB01000003">
    <property type="protein sequence ID" value="OGY45293.1"/>
    <property type="molecule type" value="Genomic_DNA"/>
</dbReference>
<dbReference type="InterPro" id="IPR050570">
    <property type="entry name" value="Cell_wall_metabolism_enzyme"/>
</dbReference>
<accession>A0A1G1XYX4</accession>
<sequence>MLLVLVLPSYKFYLVAKKVLTKFYAPHKIRHRLTHPFSRRYLIHLLIVIISLLTTAANLDAYEIHHQDIGQTSIISSLVAPEDYSVTFEEEGPVTATKRVTRYLGQSGVATEPRLTEEEQEILPPALSGSGALVKPIISPAEEQLRRRDQIVYYTVQIGDTISEIADKFGISVNTILWENNLSAYSLIRPSDKLTILPTSGLQHKVVRGETLNTIAKKYGVEPEKIIEFNKLASAADIRLGEKLMIPGGKKIISAPSYSIRSLTPQPTQQIASTGRFGWPTSCRRLSQYFRWRHTGIDIACGFGKPIYAADAGVVVKSQGGWNGGYGIMIVIDHGNGFKTLYGHNSKNYVAVGDQVSKGQLIAAMGSTGRSTGPHVHFEVWSNGVKRNPLSYTK</sequence>